<name>A0A9J6C329_POLVA</name>
<comment type="similarity">
    <text evidence="1">Belongs to the UPF0545 family.</text>
</comment>
<evidence type="ECO:0000313" key="6">
    <source>
        <dbReference type="Proteomes" id="UP001107558"/>
    </source>
</evidence>
<accession>A0A9J6C329</accession>
<keyword evidence="6" id="KW-1185">Reference proteome</keyword>
<sequence length="150" mass="18093">MKEDSELILENEVKQNSWKMRPCTFYKEEYKECRSIKGRFQQYFVNGDILDCSSWQHDLNDCINFEEKGDFRSAKRVIDNENLRRKERMQGHWENDVWKKRSKPPDDFNKPLPDFITKRYENSYLEAKSKEMKGEALPDTIKEATYCTLM</sequence>
<dbReference type="Proteomes" id="UP001107558">
    <property type="component" value="Chromosome 2"/>
</dbReference>
<evidence type="ECO:0000256" key="1">
    <source>
        <dbReference type="ARBA" id="ARBA00006412"/>
    </source>
</evidence>
<dbReference type="EMBL" id="JADBJN010000002">
    <property type="protein sequence ID" value="KAG5676280.1"/>
    <property type="molecule type" value="Genomic_DNA"/>
</dbReference>
<protein>
    <recommendedName>
        <fullName evidence="3">Synaptic plasticity regulator PANTS</fullName>
    </recommendedName>
    <alternativeName>
        <fullName evidence="4">Plasticity-associated neural transcript short</fullName>
    </alternativeName>
</protein>
<dbReference type="PANTHER" id="PTHR28052">
    <property type="entry name" value="UPF0545 PROTEIN C22ORF39"/>
    <property type="match status" value="1"/>
</dbReference>
<evidence type="ECO:0000256" key="3">
    <source>
        <dbReference type="ARBA" id="ARBA00044072"/>
    </source>
</evidence>
<dbReference type="AlphaFoldDB" id="A0A9J6C329"/>
<dbReference type="OrthoDB" id="5946508at2759"/>
<proteinExistence type="inferred from homology"/>
<dbReference type="PANTHER" id="PTHR28052:SF1">
    <property type="entry name" value="UPF0545 PROTEIN C22ORF39"/>
    <property type="match status" value="1"/>
</dbReference>
<dbReference type="GO" id="GO:0043083">
    <property type="term" value="C:synaptic cleft"/>
    <property type="evidence" value="ECO:0007669"/>
    <property type="project" value="UniProtKB-SubCell"/>
</dbReference>
<gene>
    <name evidence="5" type="ORF">PVAND_006128</name>
</gene>
<comment type="subcellular location">
    <subcellularLocation>
        <location evidence="2">Synaptic cleft</location>
    </subcellularLocation>
</comment>
<evidence type="ECO:0000313" key="5">
    <source>
        <dbReference type="EMBL" id="KAG5676280.1"/>
    </source>
</evidence>
<evidence type="ECO:0000256" key="2">
    <source>
        <dbReference type="ARBA" id="ARBA00043942"/>
    </source>
</evidence>
<reference evidence="5" key="1">
    <citation type="submission" date="2021-03" db="EMBL/GenBank/DDBJ databases">
        <title>Chromosome level genome of the anhydrobiotic midge Polypedilum vanderplanki.</title>
        <authorList>
            <person name="Yoshida Y."/>
            <person name="Kikawada T."/>
            <person name="Gusev O."/>
        </authorList>
    </citation>
    <scope>NUCLEOTIDE SEQUENCE</scope>
    <source>
        <strain evidence="5">NIAS01</strain>
        <tissue evidence="5">Whole body or cell culture</tissue>
    </source>
</reference>
<dbReference type="Pfam" id="PF11326">
    <property type="entry name" value="PANTS-like"/>
    <property type="match status" value="1"/>
</dbReference>
<evidence type="ECO:0000256" key="4">
    <source>
        <dbReference type="ARBA" id="ARBA00044235"/>
    </source>
</evidence>
<dbReference type="InterPro" id="IPR021475">
    <property type="entry name" value="Pants/Emi1-like"/>
</dbReference>
<organism evidence="5 6">
    <name type="scientific">Polypedilum vanderplanki</name>
    <name type="common">Sleeping chironomid midge</name>
    <dbReference type="NCBI Taxonomy" id="319348"/>
    <lineage>
        <taxon>Eukaryota</taxon>
        <taxon>Metazoa</taxon>
        <taxon>Ecdysozoa</taxon>
        <taxon>Arthropoda</taxon>
        <taxon>Hexapoda</taxon>
        <taxon>Insecta</taxon>
        <taxon>Pterygota</taxon>
        <taxon>Neoptera</taxon>
        <taxon>Endopterygota</taxon>
        <taxon>Diptera</taxon>
        <taxon>Nematocera</taxon>
        <taxon>Chironomoidea</taxon>
        <taxon>Chironomidae</taxon>
        <taxon>Chironominae</taxon>
        <taxon>Polypedilum</taxon>
        <taxon>Polypedilum</taxon>
    </lineage>
</organism>
<comment type="caution">
    <text evidence="5">The sequence shown here is derived from an EMBL/GenBank/DDBJ whole genome shotgun (WGS) entry which is preliminary data.</text>
</comment>